<evidence type="ECO:0000256" key="7">
    <source>
        <dbReference type="ARBA" id="ARBA00022771"/>
    </source>
</evidence>
<dbReference type="GO" id="GO:0061630">
    <property type="term" value="F:ubiquitin protein ligase activity"/>
    <property type="evidence" value="ECO:0007669"/>
    <property type="project" value="UniProtKB-EC"/>
</dbReference>
<evidence type="ECO:0000256" key="9">
    <source>
        <dbReference type="ARBA" id="ARBA00022833"/>
    </source>
</evidence>
<keyword evidence="4" id="KW-0808">Transferase</keyword>
<feature type="domain" description="RING-type" evidence="14">
    <location>
        <begin position="878"/>
        <end position="1074"/>
    </location>
</feature>
<evidence type="ECO:0000256" key="2">
    <source>
        <dbReference type="ARBA" id="ARBA00004906"/>
    </source>
</evidence>
<evidence type="ECO:0000259" key="12">
    <source>
        <dbReference type="PROSITE" id="PS50089"/>
    </source>
</evidence>
<protein>
    <recommendedName>
        <fullName evidence="3">RBR-type E3 ubiquitin transferase</fullName>
        <ecNumber evidence="3">2.3.2.31</ecNumber>
    </recommendedName>
</protein>
<dbReference type="InterPro" id="IPR044066">
    <property type="entry name" value="TRIAD_supradom"/>
</dbReference>
<evidence type="ECO:0000256" key="8">
    <source>
        <dbReference type="ARBA" id="ARBA00022786"/>
    </source>
</evidence>
<keyword evidence="9" id="KW-0862">Zinc</keyword>
<dbReference type="SUPFAM" id="SSF53300">
    <property type="entry name" value="vWA-like"/>
    <property type="match status" value="1"/>
</dbReference>
<dbReference type="EC" id="2.3.2.31" evidence="3"/>
<keyword evidence="5" id="KW-0479">Metal-binding</keyword>
<organism evidence="15 16">
    <name type="scientific">Xylaria grammica</name>
    <dbReference type="NCBI Taxonomy" id="363999"/>
    <lineage>
        <taxon>Eukaryota</taxon>
        <taxon>Fungi</taxon>
        <taxon>Dikarya</taxon>
        <taxon>Ascomycota</taxon>
        <taxon>Pezizomycotina</taxon>
        <taxon>Sordariomycetes</taxon>
        <taxon>Xylariomycetidae</taxon>
        <taxon>Xylariales</taxon>
        <taxon>Xylariaceae</taxon>
        <taxon>Xylaria</taxon>
    </lineage>
</organism>
<dbReference type="Proteomes" id="UP000286045">
    <property type="component" value="Unassembled WGS sequence"/>
</dbReference>
<reference evidence="15 16" key="1">
    <citation type="submission" date="2018-12" db="EMBL/GenBank/DDBJ databases">
        <title>Draft genome sequence of Xylaria grammica IHI A82.</title>
        <authorList>
            <person name="Buettner E."/>
            <person name="Kellner H."/>
        </authorList>
    </citation>
    <scope>NUCLEOTIDE SEQUENCE [LARGE SCALE GENOMIC DNA]</scope>
    <source>
        <strain evidence="15 16">IHI A82</strain>
    </source>
</reference>
<dbReference type="InterPro" id="IPR054694">
    <property type="entry name" value="Parkin-like_IBR"/>
</dbReference>
<proteinExistence type="predicted"/>
<dbReference type="PROSITE" id="PS51873">
    <property type="entry name" value="TRIAD"/>
    <property type="match status" value="1"/>
</dbReference>
<keyword evidence="6" id="KW-0677">Repeat</keyword>
<dbReference type="Gene3D" id="3.40.50.410">
    <property type="entry name" value="von Willebrand factor, type A domain"/>
    <property type="match status" value="1"/>
</dbReference>
<evidence type="ECO:0000259" key="14">
    <source>
        <dbReference type="PROSITE" id="PS51873"/>
    </source>
</evidence>
<comment type="catalytic activity">
    <reaction evidence="1">
        <text>[E2 ubiquitin-conjugating enzyme]-S-ubiquitinyl-L-cysteine + [acceptor protein]-L-lysine = [E2 ubiquitin-conjugating enzyme]-L-cysteine + [acceptor protein]-N(6)-ubiquitinyl-L-lysine.</text>
        <dbReference type="EC" id="2.3.2.31"/>
    </reaction>
</comment>
<evidence type="ECO:0000256" key="5">
    <source>
        <dbReference type="ARBA" id="ARBA00022723"/>
    </source>
</evidence>
<gene>
    <name evidence="15" type="ORF">EKO27_g1933</name>
</gene>
<evidence type="ECO:0000256" key="10">
    <source>
        <dbReference type="PROSITE-ProRule" id="PRU00175"/>
    </source>
</evidence>
<accession>A0A439DFE1</accession>
<sequence length="1084" mass="120526">MSEETPTEYDLLIITDATASMWDFLHALNDSLPKIIAVSALTSSFARIGVLAYRDYCSGELIEWSGWYGKEGTIDRDMLIQFAKNLTADAGGDWPEATKTALARAYSVMRSDAKTLILLYTDAPPHMPWNTQENRTREQKSLSANEHGEVSNLFADWASAVRTLKDSDKKAQIFTIAGYNATALTPYVYMCHETSGAFFELSSIDANTISSLTMSILLAWLGVGKAGTSSDLGASLQTYKDAKKITGIRTELDPLAKKYFQAPRINFVLQGREVDDETLRSVIKGLDRPVQNFEKRYIADSSYRAEVVEHLGKIIEEDVSAVAINPIFGSLWRTVCNDRTSDARDLLISKFGASIERITGQEQKQRMKRWLEESYNYEAEIMSILEQVAPEDRYPCIFLDPTEDWSASDEKEDDETSTHGPNQLTRAELLEIGRSCDNRILRRLGRVLIRLTYVDSEDSVPAHIAAASTEIPKMPLALAQPKYKRVLWKILLHLVCPGTKLAERPAALVAALSIRMGMKPLMAAADAEMLNWCNKWNNLEIPETWNVGCLSLILDADRSFEARREQGELPDSIGSFLSSDDRQLFQRLVDYSLLTANMSTSLQARIGWHPEKSKVSIGPLVTCKKCKYPRSVTVMAPRGVCGLCACDPESFGGKSKDKSVRANVTKGDTENSEATWVECSVRACHAQYVIYNPETLNMRAKCHYCRMSGQEPLTKPKLAKAKSGKLASAKPTTIKPTPGKRASASTTVPWVECSICLSRVIWPHEYRPVGLSVKDFRCPACLNGRDTIVTVEPTTRELANENGTAWLLRNENNKIPDALTTRSLFKTVMASGTEDFATSVEILPTSDTADLKCHGKLVRNTVEVKSALWGWIRARRSEGGTCSLCFSTFNKQDLRSACGRSGCQQPICNSCRQGWYGINRRGRIINIAALSCPFCRRQPAVRAVSGAAGGITSLGNLRNAVDEAGSWIYAWCDSCGVAKRFMERACAQGPPPELREWECEECEERKKPKEKPDEPVLDIRSCPGCGVSTERTGGCGHITCAVRRCKTHWCYFCGTAVDPARIYDHMAKEHGGWYGTVRVSKPRR</sequence>
<dbReference type="Pfam" id="PF22605">
    <property type="entry name" value="IBR_2"/>
    <property type="match status" value="1"/>
</dbReference>
<keyword evidence="7 10" id="KW-0863">Zinc-finger</keyword>
<dbReference type="GO" id="GO:0008270">
    <property type="term" value="F:zinc ion binding"/>
    <property type="evidence" value="ECO:0007669"/>
    <property type="project" value="UniProtKB-KW"/>
</dbReference>
<comment type="caution">
    <text evidence="15">The sequence shown here is derived from an EMBL/GenBank/DDBJ whole genome shotgun (WGS) entry which is preliminary data.</text>
</comment>
<dbReference type="STRING" id="363999.A0A439DFE1"/>
<dbReference type="AlphaFoldDB" id="A0A439DFE1"/>
<dbReference type="SUPFAM" id="SSF57850">
    <property type="entry name" value="RING/U-box"/>
    <property type="match status" value="1"/>
</dbReference>
<dbReference type="EMBL" id="RYZI01000033">
    <property type="protein sequence ID" value="RWA13134.1"/>
    <property type="molecule type" value="Genomic_DNA"/>
</dbReference>
<evidence type="ECO:0000313" key="16">
    <source>
        <dbReference type="Proteomes" id="UP000286045"/>
    </source>
</evidence>
<evidence type="ECO:0000313" key="15">
    <source>
        <dbReference type="EMBL" id="RWA13134.1"/>
    </source>
</evidence>
<evidence type="ECO:0000259" key="13">
    <source>
        <dbReference type="PROSITE" id="PS50234"/>
    </source>
</evidence>
<comment type="pathway">
    <text evidence="2">Protein modification; protein ubiquitination.</text>
</comment>
<feature type="region of interest" description="Disordered" evidence="11">
    <location>
        <begin position="719"/>
        <end position="743"/>
    </location>
</feature>
<dbReference type="InterPro" id="IPR002035">
    <property type="entry name" value="VWF_A"/>
</dbReference>
<name>A0A439DFE1_9PEZI</name>
<dbReference type="PROSITE" id="PS50234">
    <property type="entry name" value="VWFA"/>
    <property type="match status" value="1"/>
</dbReference>
<feature type="domain" description="RING-type" evidence="12">
    <location>
        <begin position="882"/>
        <end position="936"/>
    </location>
</feature>
<dbReference type="InterPro" id="IPR036465">
    <property type="entry name" value="vWFA_dom_sf"/>
</dbReference>
<feature type="domain" description="VWFA" evidence="13">
    <location>
        <begin position="10"/>
        <end position="216"/>
    </location>
</feature>
<evidence type="ECO:0000256" key="3">
    <source>
        <dbReference type="ARBA" id="ARBA00012251"/>
    </source>
</evidence>
<evidence type="ECO:0000256" key="4">
    <source>
        <dbReference type="ARBA" id="ARBA00022679"/>
    </source>
</evidence>
<evidence type="ECO:0000256" key="6">
    <source>
        <dbReference type="ARBA" id="ARBA00022737"/>
    </source>
</evidence>
<dbReference type="PROSITE" id="PS50089">
    <property type="entry name" value="ZF_RING_2"/>
    <property type="match status" value="1"/>
</dbReference>
<keyword evidence="16" id="KW-1185">Reference proteome</keyword>
<evidence type="ECO:0000256" key="1">
    <source>
        <dbReference type="ARBA" id="ARBA00001798"/>
    </source>
</evidence>
<keyword evidence="8" id="KW-0833">Ubl conjugation pathway</keyword>
<dbReference type="InterPro" id="IPR001841">
    <property type="entry name" value="Znf_RING"/>
</dbReference>
<dbReference type="Gene3D" id="1.20.120.1750">
    <property type="match status" value="1"/>
</dbReference>
<evidence type="ECO:0000256" key="11">
    <source>
        <dbReference type="SAM" id="MobiDB-lite"/>
    </source>
</evidence>